<dbReference type="Gene3D" id="3.30.420.40">
    <property type="match status" value="1"/>
</dbReference>
<protein>
    <submittedName>
        <fullName evidence="1">Glucosamine kinase</fullName>
    </submittedName>
</protein>
<name>A0AAE7CY57_9GAMM</name>
<keyword evidence="1" id="KW-0808">Transferase</keyword>
<evidence type="ECO:0000313" key="2">
    <source>
        <dbReference type="Proteomes" id="UP000500801"/>
    </source>
</evidence>
<keyword evidence="1" id="KW-0418">Kinase</keyword>
<dbReference type="EMBL" id="CP033622">
    <property type="protein sequence ID" value="QIZ49970.1"/>
    <property type="molecule type" value="Genomic_DNA"/>
</dbReference>
<sequence>MTHPLVPLPLNGDVPFDWQTEYTFCQQRWPDEDRFLVVTGTFTRLLCWRQGRLQHYGGNLFPVGDPASQARLGLWGVQAMLQAVEGMTPLTPLVSALFARFNHQIEQVVEWSKQAQASDYATLAADILAHPADPLAEALLQRCAHELALLLRVPDIAEHAPEQVCFSGALASACLPYLTQEARS</sequence>
<dbReference type="SUPFAM" id="SSF53067">
    <property type="entry name" value="Actin-like ATPase domain"/>
    <property type="match status" value="1"/>
</dbReference>
<accession>A0AAE7CY57</accession>
<dbReference type="GO" id="GO:0016301">
    <property type="term" value="F:kinase activity"/>
    <property type="evidence" value="ECO:0007669"/>
    <property type="project" value="UniProtKB-KW"/>
</dbReference>
<proteinExistence type="predicted"/>
<reference evidence="1 2" key="1">
    <citation type="submission" date="2018-11" db="EMBL/GenBank/DDBJ databases">
        <title>Complete genome sequence of Dickeya zeae strain CE1 infecting Canna edulis Ker-Gawl. in China.</title>
        <authorList>
            <person name="Zhang J."/>
            <person name="Lin B."/>
            <person name="Shen H."/>
            <person name="Jiang S."/>
            <person name="Pu X."/>
            <person name="Sun D."/>
        </authorList>
    </citation>
    <scope>NUCLEOTIDE SEQUENCE [LARGE SCALE GENOMIC DNA]</scope>
    <source>
        <strain evidence="1 2">CE1</strain>
    </source>
</reference>
<dbReference type="AlphaFoldDB" id="A0AAE7CY57"/>
<dbReference type="Proteomes" id="UP000500801">
    <property type="component" value="Chromosome"/>
</dbReference>
<evidence type="ECO:0000313" key="1">
    <source>
        <dbReference type="EMBL" id="QIZ49970.1"/>
    </source>
</evidence>
<gene>
    <name evidence="1" type="ORF">DWG24_03755</name>
</gene>
<organism evidence="1 2">
    <name type="scientific">Dickeya zeae</name>
    <dbReference type="NCBI Taxonomy" id="204042"/>
    <lineage>
        <taxon>Bacteria</taxon>
        <taxon>Pseudomonadati</taxon>
        <taxon>Pseudomonadota</taxon>
        <taxon>Gammaproteobacteria</taxon>
        <taxon>Enterobacterales</taxon>
        <taxon>Pectobacteriaceae</taxon>
        <taxon>Dickeya</taxon>
    </lineage>
</organism>
<dbReference type="RefSeq" id="WP_168361562.1">
    <property type="nucleotide sequence ID" value="NZ_CP033622.1"/>
</dbReference>
<dbReference type="InterPro" id="IPR043129">
    <property type="entry name" value="ATPase_NBD"/>
</dbReference>